<organism evidence="2 3">
    <name type="scientific">Rubripirellula reticaptiva</name>
    <dbReference type="NCBI Taxonomy" id="2528013"/>
    <lineage>
        <taxon>Bacteria</taxon>
        <taxon>Pseudomonadati</taxon>
        <taxon>Planctomycetota</taxon>
        <taxon>Planctomycetia</taxon>
        <taxon>Pirellulales</taxon>
        <taxon>Pirellulaceae</taxon>
        <taxon>Rubripirellula</taxon>
    </lineage>
</organism>
<proteinExistence type="predicted"/>
<accession>A0A5C6EJG0</accession>
<protein>
    <recommendedName>
        <fullName evidence="1">DUF1559 domain-containing protein</fullName>
    </recommendedName>
</protein>
<dbReference type="Pfam" id="PF07596">
    <property type="entry name" value="SBP_bac_10"/>
    <property type="match status" value="1"/>
</dbReference>
<dbReference type="PANTHER" id="PTHR30093:SF2">
    <property type="entry name" value="TYPE II SECRETION SYSTEM PROTEIN H"/>
    <property type="match status" value="1"/>
</dbReference>
<gene>
    <name evidence="2" type="ORF">Poly59_46380</name>
</gene>
<feature type="domain" description="DUF1559" evidence="1">
    <location>
        <begin position="37"/>
        <end position="289"/>
    </location>
</feature>
<dbReference type="InterPro" id="IPR011453">
    <property type="entry name" value="DUF1559"/>
</dbReference>
<dbReference type="Pfam" id="PF07963">
    <property type="entry name" value="N_methyl"/>
    <property type="match status" value="1"/>
</dbReference>
<sequence>MIGNLVRSRRVGFTLIELLVVIAIIAVLIGLLLPAVQAAREATRRMSCSNNMRQIGLAAQNYHSLYKMFPRQALPNRGHTWAVAIMPFLERVDLFSSYDFSVDWNNSRNHDTIDKKVSTYTCPSTPISGLLDRAGGGVMTATTDYVPHGVVTSTIMNAGFVKRRKKPFGLINRSVTRMRDVFDGLSNTMLLTEDAGRPQFYVNGRLGPSTNDNGCGNLNVANGRAKGGGWADPQNFIPLHGFSDDGLSCSGPWAINKTNNNEAYSFHPGGLQINLADGSTHFISEQIDIEVYASLITKAELEVISAF</sequence>
<dbReference type="NCBIfam" id="TIGR02532">
    <property type="entry name" value="IV_pilin_GFxxxE"/>
    <property type="match status" value="1"/>
</dbReference>
<dbReference type="InterPro" id="IPR027558">
    <property type="entry name" value="Pre_pil_HX9DG_C"/>
</dbReference>
<dbReference type="SUPFAM" id="SSF54523">
    <property type="entry name" value="Pili subunits"/>
    <property type="match status" value="1"/>
</dbReference>
<dbReference type="InterPro" id="IPR012902">
    <property type="entry name" value="N_methyl_site"/>
</dbReference>
<dbReference type="AlphaFoldDB" id="A0A5C6EJG0"/>
<dbReference type="Proteomes" id="UP000317977">
    <property type="component" value="Unassembled WGS sequence"/>
</dbReference>
<keyword evidence="3" id="KW-1185">Reference proteome</keyword>
<dbReference type="InterPro" id="IPR045584">
    <property type="entry name" value="Pilin-like"/>
</dbReference>
<evidence type="ECO:0000259" key="1">
    <source>
        <dbReference type="Pfam" id="PF07596"/>
    </source>
</evidence>
<comment type="caution">
    <text evidence="2">The sequence shown here is derived from an EMBL/GenBank/DDBJ whole genome shotgun (WGS) entry which is preliminary data.</text>
</comment>
<evidence type="ECO:0000313" key="3">
    <source>
        <dbReference type="Proteomes" id="UP000317977"/>
    </source>
</evidence>
<dbReference type="Gene3D" id="3.30.700.10">
    <property type="entry name" value="Glycoprotein, Type 4 Pilin"/>
    <property type="match status" value="1"/>
</dbReference>
<reference evidence="2 3" key="1">
    <citation type="submission" date="2019-02" db="EMBL/GenBank/DDBJ databases">
        <title>Deep-cultivation of Planctomycetes and their phenomic and genomic characterization uncovers novel biology.</title>
        <authorList>
            <person name="Wiegand S."/>
            <person name="Jogler M."/>
            <person name="Boedeker C."/>
            <person name="Pinto D."/>
            <person name="Vollmers J."/>
            <person name="Rivas-Marin E."/>
            <person name="Kohn T."/>
            <person name="Peeters S.H."/>
            <person name="Heuer A."/>
            <person name="Rast P."/>
            <person name="Oberbeckmann S."/>
            <person name="Bunk B."/>
            <person name="Jeske O."/>
            <person name="Meyerdierks A."/>
            <person name="Storesund J.E."/>
            <person name="Kallscheuer N."/>
            <person name="Luecker S."/>
            <person name="Lage O.M."/>
            <person name="Pohl T."/>
            <person name="Merkel B.J."/>
            <person name="Hornburger P."/>
            <person name="Mueller R.-W."/>
            <person name="Bruemmer F."/>
            <person name="Labrenz M."/>
            <person name="Spormann A.M."/>
            <person name="Op Den Camp H."/>
            <person name="Overmann J."/>
            <person name="Amann R."/>
            <person name="Jetten M.S.M."/>
            <person name="Mascher T."/>
            <person name="Medema M.H."/>
            <person name="Devos D.P."/>
            <person name="Kaster A.-K."/>
            <person name="Ovreas L."/>
            <person name="Rohde M."/>
            <person name="Galperin M.Y."/>
            <person name="Jogler C."/>
        </authorList>
    </citation>
    <scope>NUCLEOTIDE SEQUENCE [LARGE SCALE GENOMIC DNA]</scope>
    <source>
        <strain evidence="2 3">Poly59</strain>
    </source>
</reference>
<evidence type="ECO:0000313" key="2">
    <source>
        <dbReference type="EMBL" id="TWU47796.1"/>
    </source>
</evidence>
<dbReference type="PANTHER" id="PTHR30093">
    <property type="entry name" value="GENERAL SECRETION PATHWAY PROTEIN G"/>
    <property type="match status" value="1"/>
</dbReference>
<name>A0A5C6EJG0_9BACT</name>
<dbReference type="EMBL" id="SJPX01000005">
    <property type="protein sequence ID" value="TWU47796.1"/>
    <property type="molecule type" value="Genomic_DNA"/>
</dbReference>
<dbReference type="NCBIfam" id="TIGR04294">
    <property type="entry name" value="pre_pil_HX9DG"/>
    <property type="match status" value="1"/>
</dbReference>